<protein>
    <submittedName>
        <fullName evidence="5">Thermonuclease</fullName>
        <ecNumber evidence="5">3.1.31.1</ecNumber>
    </submittedName>
</protein>
<keyword evidence="1" id="KW-0540">Nuclease</keyword>
<dbReference type="Gene3D" id="2.40.50.90">
    <property type="match status" value="1"/>
</dbReference>
<evidence type="ECO:0000256" key="3">
    <source>
        <dbReference type="ARBA" id="ARBA00022801"/>
    </source>
</evidence>
<keyword evidence="6" id="KW-1185">Reference proteome</keyword>
<dbReference type="RefSeq" id="WP_144999105.1">
    <property type="nucleotide sequence ID" value="NZ_CP036281.1"/>
</dbReference>
<dbReference type="PANTHER" id="PTHR12302:SF3">
    <property type="entry name" value="SERINE_THREONINE-PROTEIN KINASE 31"/>
    <property type="match status" value="1"/>
</dbReference>
<dbReference type="KEGG" id="plon:Pla110_44560"/>
<dbReference type="PROSITE" id="PS50830">
    <property type="entry name" value="TNASE_3"/>
    <property type="match status" value="1"/>
</dbReference>
<dbReference type="OrthoDB" id="4376109at2"/>
<evidence type="ECO:0000259" key="4">
    <source>
        <dbReference type="PROSITE" id="PS50830"/>
    </source>
</evidence>
<organism evidence="5 6">
    <name type="scientific">Polystyrenella longa</name>
    <dbReference type="NCBI Taxonomy" id="2528007"/>
    <lineage>
        <taxon>Bacteria</taxon>
        <taxon>Pseudomonadati</taxon>
        <taxon>Planctomycetota</taxon>
        <taxon>Planctomycetia</taxon>
        <taxon>Planctomycetales</taxon>
        <taxon>Planctomycetaceae</taxon>
        <taxon>Polystyrenella</taxon>
    </lineage>
</organism>
<dbReference type="PANTHER" id="PTHR12302">
    <property type="entry name" value="EBNA2 BINDING PROTEIN P100"/>
    <property type="match status" value="1"/>
</dbReference>
<accession>A0A518CTZ8</accession>
<dbReference type="GO" id="GO:1990599">
    <property type="term" value="F:3' overhang single-stranded DNA endodeoxyribonuclease activity"/>
    <property type="evidence" value="ECO:0007669"/>
    <property type="project" value="UniProtKB-EC"/>
</dbReference>
<dbReference type="AlphaFoldDB" id="A0A518CTZ8"/>
<evidence type="ECO:0000313" key="6">
    <source>
        <dbReference type="Proteomes" id="UP000317178"/>
    </source>
</evidence>
<proteinExistence type="predicted"/>
<name>A0A518CTZ8_9PLAN</name>
<dbReference type="EMBL" id="CP036281">
    <property type="protein sequence ID" value="QDU82695.1"/>
    <property type="molecule type" value="Genomic_DNA"/>
</dbReference>
<dbReference type="SMART" id="SM00318">
    <property type="entry name" value="SNc"/>
    <property type="match status" value="1"/>
</dbReference>
<evidence type="ECO:0000256" key="1">
    <source>
        <dbReference type="ARBA" id="ARBA00022722"/>
    </source>
</evidence>
<keyword evidence="2" id="KW-0255">Endonuclease</keyword>
<evidence type="ECO:0000313" key="5">
    <source>
        <dbReference type="EMBL" id="QDU82695.1"/>
    </source>
</evidence>
<dbReference type="InterPro" id="IPR016071">
    <property type="entry name" value="Staphylococal_nuclease_OB-fold"/>
</dbReference>
<keyword evidence="3 5" id="KW-0378">Hydrolase</keyword>
<evidence type="ECO:0000256" key="2">
    <source>
        <dbReference type="ARBA" id="ARBA00022759"/>
    </source>
</evidence>
<sequence length="118" mass="13408">MLELIDGFQWKYICEVVRVIDGDTVELDVDLGFSIRYRLTVRLYGIDAPEQREKPQGPAATAFLRKLIEGKQIVLESIKDKQGKYGRYLGKLWLQDAGGDVDDVNQMLVDMGYAELVP</sequence>
<gene>
    <name evidence="5" type="primary">nucH</name>
    <name evidence="5" type="ORF">Pla110_44560</name>
</gene>
<dbReference type="Proteomes" id="UP000317178">
    <property type="component" value="Chromosome"/>
</dbReference>
<dbReference type="SUPFAM" id="SSF50199">
    <property type="entry name" value="Staphylococcal nuclease"/>
    <property type="match status" value="1"/>
</dbReference>
<feature type="domain" description="TNase-like" evidence="4">
    <location>
        <begin position="16"/>
        <end position="118"/>
    </location>
</feature>
<reference evidence="5 6" key="1">
    <citation type="submission" date="2019-02" db="EMBL/GenBank/DDBJ databases">
        <title>Deep-cultivation of Planctomycetes and their phenomic and genomic characterization uncovers novel biology.</title>
        <authorList>
            <person name="Wiegand S."/>
            <person name="Jogler M."/>
            <person name="Boedeker C."/>
            <person name="Pinto D."/>
            <person name="Vollmers J."/>
            <person name="Rivas-Marin E."/>
            <person name="Kohn T."/>
            <person name="Peeters S.H."/>
            <person name="Heuer A."/>
            <person name="Rast P."/>
            <person name="Oberbeckmann S."/>
            <person name="Bunk B."/>
            <person name="Jeske O."/>
            <person name="Meyerdierks A."/>
            <person name="Storesund J.E."/>
            <person name="Kallscheuer N."/>
            <person name="Luecker S."/>
            <person name="Lage O.M."/>
            <person name="Pohl T."/>
            <person name="Merkel B.J."/>
            <person name="Hornburger P."/>
            <person name="Mueller R.-W."/>
            <person name="Bruemmer F."/>
            <person name="Labrenz M."/>
            <person name="Spormann A.M."/>
            <person name="Op den Camp H."/>
            <person name="Overmann J."/>
            <person name="Amann R."/>
            <person name="Jetten M.S.M."/>
            <person name="Mascher T."/>
            <person name="Medema M.H."/>
            <person name="Devos D.P."/>
            <person name="Kaster A.-K."/>
            <person name="Ovreas L."/>
            <person name="Rohde M."/>
            <person name="Galperin M.Y."/>
            <person name="Jogler C."/>
        </authorList>
    </citation>
    <scope>NUCLEOTIDE SEQUENCE [LARGE SCALE GENOMIC DNA]</scope>
    <source>
        <strain evidence="5 6">Pla110</strain>
    </source>
</reference>
<dbReference type="InterPro" id="IPR035437">
    <property type="entry name" value="SNase_OB-fold_sf"/>
</dbReference>
<dbReference type="Pfam" id="PF00565">
    <property type="entry name" value="SNase"/>
    <property type="match status" value="1"/>
</dbReference>
<dbReference type="EC" id="3.1.31.1" evidence="5"/>